<evidence type="ECO:0000313" key="2">
    <source>
        <dbReference type="EMBL" id="KAL3815476.1"/>
    </source>
</evidence>
<dbReference type="AlphaFoldDB" id="A0ABD3RTL0"/>
<evidence type="ECO:0000256" key="1">
    <source>
        <dbReference type="SAM" id="MobiDB-lite"/>
    </source>
</evidence>
<feature type="compositionally biased region" description="Low complexity" evidence="1">
    <location>
        <begin position="304"/>
        <end position="315"/>
    </location>
</feature>
<reference evidence="2 3" key="1">
    <citation type="submission" date="2024-10" db="EMBL/GenBank/DDBJ databases">
        <title>Updated reference genomes for cyclostephanoid diatoms.</title>
        <authorList>
            <person name="Roberts W.R."/>
            <person name="Alverson A.J."/>
        </authorList>
    </citation>
    <scope>NUCLEOTIDE SEQUENCE [LARGE SCALE GENOMIC DNA]</scope>
    <source>
        <strain evidence="2 3">AJA228-03</strain>
    </source>
</reference>
<dbReference type="Proteomes" id="UP001530377">
    <property type="component" value="Unassembled WGS sequence"/>
</dbReference>
<gene>
    <name evidence="2" type="ORF">ACHAXA_000713</name>
</gene>
<feature type="region of interest" description="Disordered" evidence="1">
    <location>
        <begin position="220"/>
        <end position="239"/>
    </location>
</feature>
<proteinExistence type="predicted"/>
<feature type="region of interest" description="Disordered" evidence="1">
    <location>
        <begin position="151"/>
        <end position="171"/>
    </location>
</feature>
<sequence length="694" mass="76870">MVIVVAIASSSRPSAMELALALALALLALPTLTSFLLLPSSTSIIVVAARPPSSASTCHVPVHRMGRLVIPFAPAAKSWLPAVVPSLHRGGGTITDDDDDDDDDQRRRLDDALLRLADGIIQRLVTTTTTTGWPGAASCRALRTMPTLDVAFDGRGGHDDRDDDRDHDDGEGRWMEETPWVSYSRHFLEVAFRRLWEARLGRRTTTTMEGGTSRMVMETTVVSSSSSSSSSSSDPQAPRYVVDIDVSRGILEVTTIDGMTTTRDAVATGSTTFEELCMGVRREMRLCRRRPSPPTPTEDEARASSLSSLSSCSSSVEDSTHASIVVNDRGGEGEEGTMVDGVLLPITTTTMTRSTGVDRSVRSAMTQRQYRPPTKMTTTKSAKIRRELELAMVAAIARAEERLMEMECEMDESSLAVGVHGDNDEDELEGDDDEGLMARGGAMQRFGDRVDEIVDDLSSTFLAFIEENGDVMTKSDQLWAKEQRISALKQVLGGVAGVQRLFHLQLQGLRDHFGRLYEDALSDSPLVAEGDMREWESRRRAAAREAQEGFERSAYASIPRICRRIDGELCDDGKLVDMFGFIDALRGLLEDMYDATTARGLNEEGVWEDKVADEVQSVDESQRRRIPKTRVGLRQVVKRIKTKIQQRGPARWYERLAAKIFVIGVNYVQGWIVLQSLRREARRRDLAMPKFPLF</sequence>
<dbReference type="EMBL" id="JALLPB020000197">
    <property type="protein sequence ID" value="KAL3815476.1"/>
    <property type="molecule type" value="Genomic_DNA"/>
</dbReference>
<feature type="region of interest" description="Disordered" evidence="1">
    <location>
        <begin position="353"/>
        <end position="380"/>
    </location>
</feature>
<evidence type="ECO:0000313" key="3">
    <source>
        <dbReference type="Proteomes" id="UP001530377"/>
    </source>
</evidence>
<organism evidence="2 3">
    <name type="scientific">Cyclostephanos tholiformis</name>
    <dbReference type="NCBI Taxonomy" id="382380"/>
    <lineage>
        <taxon>Eukaryota</taxon>
        <taxon>Sar</taxon>
        <taxon>Stramenopiles</taxon>
        <taxon>Ochrophyta</taxon>
        <taxon>Bacillariophyta</taxon>
        <taxon>Coscinodiscophyceae</taxon>
        <taxon>Thalassiosirophycidae</taxon>
        <taxon>Stephanodiscales</taxon>
        <taxon>Stephanodiscaceae</taxon>
        <taxon>Cyclostephanos</taxon>
    </lineage>
</organism>
<feature type="compositionally biased region" description="Low complexity" evidence="1">
    <location>
        <begin position="223"/>
        <end position="233"/>
    </location>
</feature>
<name>A0ABD3RTL0_9STRA</name>
<comment type="caution">
    <text evidence="2">The sequence shown here is derived from an EMBL/GenBank/DDBJ whole genome shotgun (WGS) entry which is preliminary data.</text>
</comment>
<accession>A0ABD3RTL0</accession>
<feature type="region of interest" description="Disordered" evidence="1">
    <location>
        <begin position="285"/>
        <end position="337"/>
    </location>
</feature>
<keyword evidence="3" id="KW-1185">Reference proteome</keyword>
<protein>
    <submittedName>
        <fullName evidence="2">Uncharacterized protein</fullName>
    </submittedName>
</protein>